<reference evidence="1 2" key="1">
    <citation type="submission" date="2017-06" db="EMBL/GenBank/DDBJ databases">
        <title>Comparative genomic analysis of Ambrosia Fusariam Clade fungi.</title>
        <authorList>
            <person name="Stajich J.E."/>
            <person name="Carrillo J."/>
            <person name="Kijimoto T."/>
            <person name="Eskalen A."/>
            <person name="O'Donnell K."/>
            <person name="Kasson M."/>
        </authorList>
    </citation>
    <scope>NUCLEOTIDE SEQUENCE [LARGE SCALE GENOMIC DNA]</scope>
    <source>
        <strain evidence="1 2">NRRL62579</strain>
    </source>
</reference>
<keyword evidence="2" id="KW-1185">Reference proteome</keyword>
<evidence type="ECO:0000313" key="2">
    <source>
        <dbReference type="Proteomes" id="UP000287144"/>
    </source>
</evidence>
<dbReference type="Proteomes" id="UP000287144">
    <property type="component" value="Unassembled WGS sequence"/>
</dbReference>
<name>A0A428SQA6_9HYPO</name>
<dbReference type="EMBL" id="NKCK01000212">
    <property type="protein sequence ID" value="RSL91956.1"/>
    <property type="molecule type" value="Genomic_DNA"/>
</dbReference>
<dbReference type="AlphaFoldDB" id="A0A428SQA6"/>
<protein>
    <submittedName>
        <fullName evidence="1">Uncharacterized protein</fullName>
    </submittedName>
</protein>
<comment type="caution">
    <text evidence="1">The sequence shown here is derived from an EMBL/GenBank/DDBJ whole genome shotgun (WGS) entry which is preliminary data.</text>
</comment>
<organism evidence="1 2">
    <name type="scientific">Fusarium oligoseptatum</name>
    <dbReference type="NCBI Taxonomy" id="2604345"/>
    <lineage>
        <taxon>Eukaryota</taxon>
        <taxon>Fungi</taxon>
        <taxon>Dikarya</taxon>
        <taxon>Ascomycota</taxon>
        <taxon>Pezizomycotina</taxon>
        <taxon>Sordariomycetes</taxon>
        <taxon>Hypocreomycetidae</taxon>
        <taxon>Hypocreales</taxon>
        <taxon>Nectriaceae</taxon>
        <taxon>Fusarium</taxon>
        <taxon>Fusarium solani species complex</taxon>
    </lineage>
</organism>
<proteinExistence type="predicted"/>
<sequence length="67" mass="7534">MSGHKRSFIKAASLIHIEAQRDKEFETPQRVPHRLAGNSIGQVFLELFISLFPSFTNPFSCAVAMLD</sequence>
<gene>
    <name evidence="1" type="ORF">CEP52_014106</name>
</gene>
<accession>A0A428SQA6</accession>
<evidence type="ECO:0000313" key="1">
    <source>
        <dbReference type="EMBL" id="RSL91956.1"/>
    </source>
</evidence>